<feature type="transmembrane region" description="Helical" evidence="5">
    <location>
        <begin position="12"/>
        <end position="32"/>
    </location>
</feature>
<dbReference type="SUPFAM" id="SSF144091">
    <property type="entry name" value="Rhomboid-like"/>
    <property type="match status" value="1"/>
</dbReference>
<dbReference type="EMBL" id="QGEG01000002">
    <property type="protein sequence ID" value="PWL38016.1"/>
    <property type="molecule type" value="Genomic_DNA"/>
</dbReference>
<evidence type="ECO:0000256" key="2">
    <source>
        <dbReference type="ARBA" id="ARBA00022692"/>
    </source>
</evidence>
<reference evidence="7 8" key="1">
    <citation type="submission" date="2018-05" db="EMBL/GenBank/DDBJ databases">
        <title>Complete genome sequence of Flagellimonas aquimarina ECD12 isolated from seaweed Ecklonia cava.</title>
        <authorList>
            <person name="Choi S."/>
            <person name="Seong C."/>
        </authorList>
    </citation>
    <scope>NUCLEOTIDE SEQUENCE [LARGE SCALE GENOMIC DNA]</scope>
    <source>
        <strain evidence="7 8">ECD12</strain>
    </source>
</reference>
<comment type="subcellular location">
    <subcellularLocation>
        <location evidence="1">Membrane</location>
        <topology evidence="1">Multi-pass membrane protein</topology>
    </subcellularLocation>
</comment>
<evidence type="ECO:0000313" key="7">
    <source>
        <dbReference type="EMBL" id="PWL38016.1"/>
    </source>
</evidence>
<keyword evidence="3 5" id="KW-1133">Transmembrane helix</keyword>
<sequence length="242" mass="27899">MTEDNHFKFSNWVLLAPLLAVLSIWTVFWVEVNFGLNFNDFGIYPRKLSGLIGVLFSPFIHGSLEHLYNNTIPLAVLTGFLVYFYRHAALRTLVLGVLVSGLLTWCIARPSYHIGASGLIYVLASFIFFKGVFAKHFRLVALSLIVVFVYGSMIWYIFPVKENISWEGHLSGFATGLFLALTTKIRLPVEKKYDWEKEGYNEDDDPFLRHFDEDGNFIETKGEEEGHQQINVTYHYKKEKKE</sequence>
<comment type="caution">
    <text evidence="7">The sequence shown here is derived from an EMBL/GenBank/DDBJ whole genome shotgun (WGS) entry which is preliminary data.</text>
</comment>
<dbReference type="GO" id="GO:0016020">
    <property type="term" value="C:membrane"/>
    <property type="evidence" value="ECO:0007669"/>
    <property type="project" value="UniProtKB-SubCell"/>
</dbReference>
<keyword evidence="4 5" id="KW-0472">Membrane</keyword>
<keyword evidence="7" id="KW-0645">Protease</keyword>
<evidence type="ECO:0000259" key="6">
    <source>
        <dbReference type="Pfam" id="PF01694"/>
    </source>
</evidence>
<gene>
    <name evidence="7" type="ORF">DKG77_06910</name>
</gene>
<dbReference type="InterPro" id="IPR035952">
    <property type="entry name" value="Rhomboid-like_sf"/>
</dbReference>
<accession>A0A316KWK1</accession>
<keyword evidence="2 5" id="KW-0812">Transmembrane</keyword>
<organism evidence="7 8">
    <name type="scientific">Flagellimonas aquimarina</name>
    <dbReference type="NCBI Taxonomy" id="2201895"/>
    <lineage>
        <taxon>Bacteria</taxon>
        <taxon>Pseudomonadati</taxon>
        <taxon>Bacteroidota</taxon>
        <taxon>Flavobacteriia</taxon>
        <taxon>Flavobacteriales</taxon>
        <taxon>Flavobacteriaceae</taxon>
        <taxon>Flagellimonas</taxon>
    </lineage>
</organism>
<feature type="transmembrane region" description="Helical" evidence="5">
    <location>
        <begin position="139"/>
        <end position="158"/>
    </location>
</feature>
<feature type="transmembrane region" description="Helical" evidence="5">
    <location>
        <begin position="114"/>
        <end position="132"/>
    </location>
</feature>
<keyword evidence="7" id="KW-0378">Hydrolase</keyword>
<feature type="transmembrane region" description="Helical" evidence="5">
    <location>
        <begin position="67"/>
        <end position="85"/>
    </location>
</feature>
<evidence type="ECO:0000256" key="1">
    <source>
        <dbReference type="ARBA" id="ARBA00004141"/>
    </source>
</evidence>
<keyword evidence="8" id="KW-1185">Reference proteome</keyword>
<feature type="domain" description="Peptidase S54 rhomboid" evidence="6">
    <location>
        <begin position="52"/>
        <end position="182"/>
    </location>
</feature>
<dbReference type="InterPro" id="IPR022764">
    <property type="entry name" value="Peptidase_S54_rhomboid_dom"/>
</dbReference>
<dbReference type="OrthoDB" id="465874at2"/>
<dbReference type="GO" id="GO:0004252">
    <property type="term" value="F:serine-type endopeptidase activity"/>
    <property type="evidence" value="ECO:0007669"/>
    <property type="project" value="InterPro"/>
</dbReference>
<evidence type="ECO:0000313" key="8">
    <source>
        <dbReference type="Proteomes" id="UP000245762"/>
    </source>
</evidence>
<evidence type="ECO:0000256" key="3">
    <source>
        <dbReference type="ARBA" id="ARBA00022989"/>
    </source>
</evidence>
<proteinExistence type="predicted"/>
<dbReference type="AlphaFoldDB" id="A0A316KWK1"/>
<dbReference type="GO" id="GO:0006508">
    <property type="term" value="P:proteolysis"/>
    <property type="evidence" value="ECO:0007669"/>
    <property type="project" value="UniProtKB-KW"/>
</dbReference>
<protein>
    <submittedName>
        <fullName evidence="7">Rhomboid family intramembrane serine protease</fullName>
    </submittedName>
</protein>
<evidence type="ECO:0000256" key="5">
    <source>
        <dbReference type="SAM" id="Phobius"/>
    </source>
</evidence>
<dbReference type="Pfam" id="PF01694">
    <property type="entry name" value="Rhomboid"/>
    <property type="match status" value="1"/>
</dbReference>
<dbReference type="RefSeq" id="WP_109661621.1">
    <property type="nucleotide sequence ID" value="NZ_QGEG01000002.1"/>
</dbReference>
<dbReference type="InterPro" id="IPR050925">
    <property type="entry name" value="Rhomboid_protease_S54"/>
</dbReference>
<feature type="transmembrane region" description="Helical" evidence="5">
    <location>
        <begin position="170"/>
        <end position="187"/>
    </location>
</feature>
<dbReference type="Gene3D" id="1.20.1540.10">
    <property type="entry name" value="Rhomboid-like"/>
    <property type="match status" value="1"/>
</dbReference>
<name>A0A316KWK1_9FLAO</name>
<dbReference type="Proteomes" id="UP000245762">
    <property type="component" value="Unassembled WGS sequence"/>
</dbReference>
<dbReference type="PANTHER" id="PTHR43731:SF9">
    <property type="entry name" value="SLR1461 PROTEIN"/>
    <property type="match status" value="1"/>
</dbReference>
<dbReference type="PANTHER" id="PTHR43731">
    <property type="entry name" value="RHOMBOID PROTEASE"/>
    <property type="match status" value="1"/>
</dbReference>
<evidence type="ECO:0000256" key="4">
    <source>
        <dbReference type="ARBA" id="ARBA00023136"/>
    </source>
</evidence>
<feature type="transmembrane region" description="Helical" evidence="5">
    <location>
        <begin position="92"/>
        <end position="108"/>
    </location>
</feature>